<dbReference type="RefSeq" id="WP_248254912.1">
    <property type="nucleotide sequence ID" value="NZ_JAIWJX010000004.1"/>
</dbReference>
<feature type="compositionally biased region" description="Basic and acidic residues" evidence="1">
    <location>
        <begin position="152"/>
        <end position="162"/>
    </location>
</feature>
<evidence type="ECO:0000313" key="3">
    <source>
        <dbReference type="Proteomes" id="UP001139011"/>
    </source>
</evidence>
<keyword evidence="3" id="KW-1185">Reference proteome</keyword>
<protein>
    <submittedName>
        <fullName evidence="2">Uncharacterized protein</fullName>
    </submittedName>
</protein>
<dbReference type="Proteomes" id="UP001139011">
    <property type="component" value="Unassembled WGS sequence"/>
</dbReference>
<feature type="compositionally biased region" description="Acidic residues" evidence="1">
    <location>
        <begin position="163"/>
        <end position="175"/>
    </location>
</feature>
<comment type="caution">
    <text evidence="2">The sequence shown here is derived from an EMBL/GenBank/DDBJ whole genome shotgun (WGS) entry which is preliminary data.</text>
</comment>
<proteinExistence type="predicted"/>
<sequence>MSKKVRKPKEAGGIVTWKLKQNEPQLILDWLNQQDNVMDSLRFLVEQEIVTNGIRNMQLHIPSSRSLEHYNVSEQIPNAYISKPQEGMRKEGKEPIQERGTEEPAREVAAPKDERPEESHSKMTSNKEPKPIETLPQVKKQDTEQPEPVVLTKEKETAKTEEDGPSFDEESWLDF</sequence>
<gene>
    <name evidence="2" type="ORF">LCY76_23550</name>
</gene>
<feature type="region of interest" description="Disordered" evidence="1">
    <location>
        <begin position="78"/>
        <end position="175"/>
    </location>
</feature>
<accession>A0A9X1XH43</accession>
<evidence type="ECO:0000313" key="2">
    <source>
        <dbReference type="EMBL" id="MCK6259548.1"/>
    </source>
</evidence>
<dbReference type="AlphaFoldDB" id="A0A9X1XH43"/>
<name>A0A9X1XH43_9BACL</name>
<dbReference type="EMBL" id="JAIWJX010000004">
    <property type="protein sequence ID" value="MCK6259548.1"/>
    <property type="molecule type" value="Genomic_DNA"/>
</dbReference>
<organism evidence="2 3">
    <name type="scientific">Fictibacillus marinisediminis</name>
    <dbReference type="NCBI Taxonomy" id="2878389"/>
    <lineage>
        <taxon>Bacteria</taxon>
        <taxon>Bacillati</taxon>
        <taxon>Bacillota</taxon>
        <taxon>Bacilli</taxon>
        <taxon>Bacillales</taxon>
        <taxon>Fictibacillaceae</taxon>
        <taxon>Fictibacillus</taxon>
    </lineage>
</organism>
<feature type="compositionally biased region" description="Basic and acidic residues" evidence="1">
    <location>
        <begin position="86"/>
        <end position="131"/>
    </location>
</feature>
<reference evidence="2" key="1">
    <citation type="submission" date="2021-09" db="EMBL/GenBank/DDBJ databases">
        <title>Genome analysis of Fictibacillus sp. KIGAM418 isolated from marine sediment.</title>
        <authorList>
            <person name="Seo M.-J."/>
            <person name="Cho E.-S."/>
            <person name="Hwang C.Y."/>
        </authorList>
    </citation>
    <scope>NUCLEOTIDE SEQUENCE</scope>
    <source>
        <strain evidence="2">KIGAM418</strain>
    </source>
</reference>
<evidence type="ECO:0000256" key="1">
    <source>
        <dbReference type="SAM" id="MobiDB-lite"/>
    </source>
</evidence>